<dbReference type="PANTHER" id="PTHR34475:SF1">
    <property type="entry name" value="CYTOSKELETON PROTEIN RODZ"/>
    <property type="match status" value="1"/>
</dbReference>
<dbReference type="InterPro" id="IPR001387">
    <property type="entry name" value="Cro/C1-type_HTH"/>
</dbReference>
<evidence type="ECO:0000313" key="2">
    <source>
        <dbReference type="Proteomes" id="UP000312102"/>
    </source>
</evidence>
<dbReference type="GO" id="GO:0003677">
    <property type="term" value="F:DNA binding"/>
    <property type="evidence" value="ECO:0007669"/>
    <property type="project" value="InterPro"/>
</dbReference>
<dbReference type="EMBL" id="CP040986">
    <property type="protein sequence ID" value="QDD13637.1"/>
    <property type="molecule type" value="Genomic_DNA"/>
</dbReference>
<gene>
    <name evidence="1" type="ORF">FIT61_04155</name>
</gene>
<organism evidence="1 2">
    <name type="scientific">Candidatus Methylopumilus rimovensis</name>
    <dbReference type="NCBI Taxonomy" id="2588535"/>
    <lineage>
        <taxon>Bacteria</taxon>
        <taxon>Pseudomonadati</taxon>
        <taxon>Pseudomonadota</taxon>
        <taxon>Betaproteobacteria</taxon>
        <taxon>Nitrosomonadales</taxon>
        <taxon>Methylophilaceae</taxon>
        <taxon>Candidatus Methylopumilus</taxon>
    </lineage>
</organism>
<dbReference type="Gene3D" id="1.10.260.40">
    <property type="entry name" value="lambda repressor-like DNA-binding domains"/>
    <property type="match status" value="1"/>
</dbReference>
<sequence>MAVEKLEYNFGLLKQKRIERGLSPLDIANELCLAERQILSIEENKLQHFPSASLKLVCVRKYAKAVGLPISEVIPHSEEIS</sequence>
<reference evidence="1 2" key="1">
    <citation type="journal article" date="2019" name="ISME J.">
        <title>Evolution in action: habitat transition from sediment to the pelagial leads to genome streamlining in Methylophilaceae.</title>
        <authorList>
            <person name="Salcher M."/>
            <person name="Schaefle D."/>
            <person name="Kaspar M."/>
            <person name="Neuenschwander S.M."/>
            <person name="Ghai R."/>
        </authorList>
    </citation>
    <scope>NUCLEOTIDE SEQUENCE [LARGE SCALE GENOMIC DNA]</scope>
    <source>
        <strain evidence="1 2">MMS-RI-1</strain>
    </source>
</reference>
<dbReference type="Proteomes" id="UP000312102">
    <property type="component" value="Chromosome"/>
</dbReference>
<dbReference type="CDD" id="cd00093">
    <property type="entry name" value="HTH_XRE"/>
    <property type="match status" value="1"/>
</dbReference>
<proteinExistence type="predicted"/>
<dbReference type="InterPro" id="IPR010982">
    <property type="entry name" value="Lambda_DNA-bd_dom_sf"/>
</dbReference>
<dbReference type="Pfam" id="PF13413">
    <property type="entry name" value="HTH_25"/>
    <property type="match status" value="1"/>
</dbReference>
<keyword evidence="2" id="KW-1185">Reference proteome</keyword>
<evidence type="ECO:0000313" key="1">
    <source>
        <dbReference type="EMBL" id="QDD13637.1"/>
    </source>
</evidence>
<dbReference type="AlphaFoldDB" id="A0AAE6KPF8"/>
<dbReference type="InterPro" id="IPR050400">
    <property type="entry name" value="Bact_Cytoskel_RodZ"/>
</dbReference>
<dbReference type="PANTHER" id="PTHR34475">
    <property type="match status" value="1"/>
</dbReference>
<accession>A0AAE6KPF8</accession>
<dbReference type="KEGG" id="mrk:FIT61_04155"/>
<dbReference type="SUPFAM" id="SSF47413">
    <property type="entry name" value="lambda repressor-like DNA-binding domains"/>
    <property type="match status" value="1"/>
</dbReference>
<protein>
    <submittedName>
        <fullName evidence="1">Uncharacterized protein</fullName>
    </submittedName>
</protein>
<name>A0AAE6KPF8_9PROT</name>